<evidence type="ECO:0000313" key="3">
    <source>
        <dbReference type="Proteomes" id="UP000775213"/>
    </source>
</evidence>
<evidence type="ECO:0000313" key="2">
    <source>
        <dbReference type="EMBL" id="KAH0462640.1"/>
    </source>
</evidence>
<gene>
    <name evidence="2" type="ORF">IEQ34_010215</name>
</gene>
<dbReference type="PANTHER" id="PTHR31374">
    <property type="entry name" value="AUXIN-INDUCED PROTEIN-LIKE-RELATED"/>
    <property type="match status" value="1"/>
</dbReference>
<organism evidence="2 3">
    <name type="scientific">Dendrobium chrysotoxum</name>
    <name type="common">Orchid</name>
    <dbReference type="NCBI Taxonomy" id="161865"/>
    <lineage>
        <taxon>Eukaryota</taxon>
        <taxon>Viridiplantae</taxon>
        <taxon>Streptophyta</taxon>
        <taxon>Embryophyta</taxon>
        <taxon>Tracheophyta</taxon>
        <taxon>Spermatophyta</taxon>
        <taxon>Magnoliopsida</taxon>
        <taxon>Liliopsida</taxon>
        <taxon>Asparagales</taxon>
        <taxon>Orchidaceae</taxon>
        <taxon>Epidendroideae</taxon>
        <taxon>Malaxideae</taxon>
        <taxon>Dendrobiinae</taxon>
        <taxon>Dendrobium</taxon>
    </lineage>
</organism>
<proteinExistence type="inferred from homology"/>
<dbReference type="Proteomes" id="UP000775213">
    <property type="component" value="Unassembled WGS sequence"/>
</dbReference>
<keyword evidence="3" id="KW-1185">Reference proteome</keyword>
<evidence type="ECO:0000256" key="1">
    <source>
        <dbReference type="ARBA" id="ARBA00006974"/>
    </source>
</evidence>
<dbReference type="GO" id="GO:0009733">
    <property type="term" value="P:response to auxin"/>
    <property type="evidence" value="ECO:0007669"/>
    <property type="project" value="InterPro"/>
</dbReference>
<reference evidence="2 3" key="1">
    <citation type="journal article" date="2021" name="Hortic Res">
        <title>Chromosome-scale assembly of the Dendrobium chrysotoxum genome enhances the understanding of orchid evolution.</title>
        <authorList>
            <person name="Zhang Y."/>
            <person name="Zhang G.Q."/>
            <person name="Zhang D."/>
            <person name="Liu X.D."/>
            <person name="Xu X.Y."/>
            <person name="Sun W.H."/>
            <person name="Yu X."/>
            <person name="Zhu X."/>
            <person name="Wang Z.W."/>
            <person name="Zhao X."/>
            <person name="Zhong W.Y."/>
            <person name="Chen H."/>
            <person name="Yin W.L."/>
            <person name="Huang T."/>
            <person name="Niu S.C."/>
            <person name="Liu Z.J."/>
        </authorList>
    </citation>
    <scope>NUCLEOTIDE SEQUENCE [LARGE SCALE GENOMIC DNA]</scope>
    <source>
        <strain evidence="2">Lindl</strain>
    </source>
</reference>
<dbReference type="AlphaFoldDB" id="A0AAV7H323"/>
<dbReference type="Pfam" id="PF02519">
    <property type="entry name" value="Auxin_inducible"/>
    <property type="match status" value="1"/>
</dbReference>
<protein>
    <submittedName>
        <fullName evidence="2">Uncharacterized protein</fullName>
    </submittedName>
</protein>
<accession>A0AAV7H323</accession>
<comment type="similarity">
    <text evidence="1">Belongs to the ARG7 family.</text>
</comment>
<dbReference type="InterPro" id="IPR003676">
    <property type="entry name" value="SAUR_fam"/>
</dbReference>
<name>A0AAV7H323_DENCH</name>
<comment type="caution">
    <text evidence="2">The sequence shown here is derived from an EMBL/GenBank/DDBJ whole genome shotgun (WGS) entry which is preliminary data.</text>
</comment>
<dbReference type="EMBL" id="JAGFBR010000009">
    <property type="protein sequence ID" value="KAH0462640.1"/>
    <property type="molecule type" value="Genomic_DNA"/>
</dbReference>
<dbReference type="PANTHER" id="PTHR31374:SF203">
    <property type="entry name" value="AUXIN-RESPONSIVE PROTEIN SAUR71-LIKE"/>
    <property type="match status" value="1"/>
</dbReference>
<sequence>MEKIWQIVNQKHMMRQWRALILRTSDASSHPTRQGYVAVYVEFDRRRFEILARYINLQVIAGFLEKAEEQFGGAQPSGGLSLLCEPLFFTWVLQLLGRDESRIRGLELEAFYRLYAHLASARQCSTSMATIRLFQSFPVLQTTRV</sequence>